<gene>
    <name evidence="1" type="ORF">CBF36_05005</name>
</gene>
<dbReference type="PANTHER" id="PTHR35792:SF1">
    <property type="entry name" value="SLL0268 PROTEIN"/>
    <property type="match status" value="1"/>
</dbReference>
<evidence type="ECO:0000313" key="2">
    <source>
        <dbReference type="Proteomes" id="UP000288490"/>
    </source>
</evidence>
<comment type="caution">
    <text evidence="1">The sequence shown here is derived from an EMBL/GenBank/DDBJ whole genome shotgun (WGS) entry which is preliminary data.</text>
</comment>
<sequence length="126" mass="14185">MKKKEKNNSFSGKKFIKGFLVGGAICGGTALLLAPRSGKETQRLITNKIEADINFLLSLSNQIDTTKIQANQLTALSQELLPVFEKETTKSLKKFEFKAKPRIDQIKEQLAKIEQDITEFRDALEQ</sequence>
<organism evidence="1 2">
    <name type="scientific">Vagococcus bubulae</name>
    <dbReference type="NCBI Taxonomy" id="1977868"/>
    <lineage>
        <taxon>Bacteria</taxon>
        <taxon>Bacillati</taxon>
        <taxon>Bacillota</taxon>
        <taxon>Bacilli</taxon>
        <taxon>Lactobacillales</taxon>
        <taxon>Enterococcaceae</taxon>
        <taxon>Vagococcus</taxon>
    </lineage>
</organism>
<protein>
    <recommendedName>
        <fullName evidence="3">YtxH domain-containing protein</fullName>
    </recommendedName>
</protein>
<name>A0A429ZMJ8_9ENTE</name>
<dbReference type="InterPro" id="IPR052928">
    <property type="entry name" value="Desiccation-related_membrane"/>
</dbReference>
<reference evidence="1 2" key="1">
    <citation type="submission" date="2017-05" db="EMBL/GenBank/DDBJ databases">
        <title>Vagococcus spp. assemblies.</title>
        <authorList>
            <person name="Gulvik C.A."/>
        </authorList>
    </citation>
    <scope>NUCLEOTIDE SEQUENCE [LARGE SCALE GENOMIC DNA]</scope>
    <source>
        <strain evidence="1 2">SS1994</strain>
    </source>
</reference>
<keyword evidence="2" id="KW-1185">Reference proteome</keyword>
<evidence type="ECO:0000313" key="1">
    <source>
        <dbReference type="EMBL" id="RST94886.1"/>
    </source>
</evidence>
<dbReference type="PANTHER" id="PTHR35792">
    <property type="entry name" value="GENERAL STRESS PROTEIN"/>
    <property type="match status" value="1"/>
</dbReference>
<accession>A0A429ZMJ8</accession>
<dbReference type="Proteomes" id="UP000288490">
    <property type="component" value="Unassembled WGS sequence"/>
</dbReference>
<dbReference type="OrthoDB" id="2139646at2"/>
<proteinExistence type="predicted"/>
<dbReference type="AlphaFoldDB" id="A0A429ZMJ8"/>
<evidence type="ECO:0008006" key="3">
    <source>
        <dbReference type="Google" id="ProtNLM"/>
    </source>
</evidence>
<dbReference type="EMBL" id="NGJT01000006">
    <property type="protein sequence ID" value="RST94886.1"/>
    <property type="molecule type" value="Genomic_DNA"/>
</dbReference>
<dbReference type="RefSeq" id="WP_125957147.1">
    <property type="nucleotide sequence ID" value="NZ_JAQEJV010000006.1"/>
</dbReference>